<name>A0A1M7RDE3_9ACTN</name>
<dbReference type="Proteomes" id="UP000184440">
    <property type="component" value="Unassembled WGS sequence"/>
</dbReference>
<sequence length="260" mass="28543">MTTMSAPDVETPISVLARIDHAEAMDLTVVEHDRFHALLDGLGPDDWERPTECEGWDVRAVAVHVLGSACAQASVRELVRQVRAGRRSGQRRWRDRANAAQLAEGARLDPSELPDLWAAASYRALHARQRVPALIRALPVLPLGRIDGVRFGWKPIGYLYGIGFTRSVWMHRLDIAGATGREPWTSPEHDGRIIADLVAEWATTHSEPFTLRLTGPAGGKFVRDPADPGTTVEIDAVEFARILAGRAKGTGVLRHPLPLV</sequence>
<accession>A0A1M7RDE3</accession>
<dbReference type="InterPro" id="IPR017517">
    <property type="entry name" value="Maleyloyr_isom"/>
</dbReference>
<dbReference type="Pfam" id="PF11716">
    <property type="entry name" value="MDMPI_N"/>
    <property type="match status" value="1"/>
</dbReference>
<gene>
    <name evidence="2" type="ORF">SAMN05443668_110110</name>
</gene>
<evidence type="ECO:0000313" key="3">
    <source>
        <dbReference type="Proteomes" id="UP000184440"/>
    </source>
</evidence>
<evidence type="ECO:0000313" key="2">
    <source>
        <dbReference type="EMBL" id="SHN44191.1"/>
    </source>
</evidence>
<protein>
    <submittedName>
        <fullName evidence="2">TIGR03083 family protein</fullName>
    </submittedName>
</protein>
<dbReference type="EMBL" id="FRCS01000010">
    <property type="protein sequence ID" value="SHN44191.1"/>
    <property type="molecule type" value="Genomic_DNA"/>
</dbReference>
<organism evidence="2 3">
    <name type="scientific">Cryptosporangium aurantiacum</name>
    <dbReference type="NCBI Taxonomy" id="134849"/>
    <lineage>
        <taxon>Bacteria</taxon>
        <taxon>Bacillati</taxon>
        <taxon>Actinomycetota</taxon>
        <taxon>Actinomycetes</taxon>
        <taxon>Cryptosporangiales</taxon>
        <taxon>Cryptosporangiaceae</taxon>
        <taxon>Cryptosporangium</taxon>
    </lineage>
</organism>
<reference evidence="2 3" key="1">
    <citation type="submission" date="2016-11" db="EMBL/GenBank/DDBJ databases">
        <authorList>
            <person name="Jaros S."/>
            <person name="Januszkiewicz K."/>
            <person name="Wedrychowicz H."/>
        </authorList>
    </citation>
    <scope>NUCLEOTIDE SEQUENCE [LARGE SCALE GENOMIC DNA]</scope>
    <source>
        <strain evidence="2 3">DSM 46144</strain>
    </source>
</reference>
<proteinExistence type="predicted"/>
<dbReference type="NCBIfam" id="TIGR03083">
    <property type="entry name" value="maleylpyruvate isomerase family mycothiol-dependent enzyme"/>
    <property type="match status" value="1"/>
</dbReference>
<evidence type="ECO:0000259" key="1">
    <source>
        <dbReference type="Pfam" id="PF11716"/>
    </source>
</evidence>
<dbReference type="InterPro" id="IPR034660">
    <property type="entry name" value="DinB/YfiT-like"/>
</dbReference>
<feature type="domain" description="Mycothiol-dependent maleylpyruvate isomerase metal-binding" evidence="1">
    <location>
        <begin position="31"/>
        <end position="176"/>
    </location>
</feature>
<dbReference type="AlphaFoldDB" id="A0A1M7RDE3"/>
<dbReference type="SUPFAM" id="SSF109854">
    <property type="entry name" value="DinB/YfiT-like putative metalloenzymes"/>
    <property type="match status" value="1"/>
</dbReference>
<keyword evidence="3" id="KW-1185">Reference proteome</keyword>
<dbReference type="GO" id="GO:0046872">
    <property type="term" value="F:metal ion binding"/>
    <property type="evidence" value="ECO:0007669"/>
    <property type="project" value="InterPro"/>
</dbReference>
<dbReference type="Gene3D" id="1.20.120.450">
    <property type="entry name" value="dinb family like domain"/>
    <property type="match status" value="1"/>
</dbReference>
<dbReference type="InterPro" id="IPR024344">
    <property type="entry name" value="MDMPI_metal-binding"/>
</dbReference>